<dbReference type="AlphaFoldDB" id="A0ABD1JHS8"/>
<gene>
    <name evidence="6" type="ORF">ACEWY4_017355</name>
</gene>
<keyword evidence="7" id="KW-1185">Reference proteome</keyword>
<dbReference type="SUPFAM" id="SSF52540">
    <property type="entry name" value="P-loop containing nucleoside triphosphate hydrolases"/>
    <property type="match status" value="1"/>
</dbReference>
<evidence type="ECO:0000256" key="1">
    <source>
        <dbReference type="ARBA" id="ARBA00008535"/>
    </source>
</evidence>
<organism evidence="6 7">
    <name type="scientific">Coilia grayii</name>
    <name type="common">Gray's grenadier anchovy</name>
    <dbReference type="NCBI Taxonomy" id="363190"/>
    <lineage>
        <taxon>Eukaryota</taxon>
        <taxon>Metazoa</taxon>
        <taxon>Chordata</taxon>
        <taxon>Craniata</taxon>
        <taxon>Vertebrata</taxon>
        <taxon>Euteleostomi</taxon>
        <taxon>Actinopterygii</taxon>
        <taxon>Neopterygii</taxon>
        <taxon>Teleostei</taxon>
        <taxon>Clupei</taxon>
        <taxon>Clupeiformes</taxon>
        <taxon>Clupeoidei</taxon>
        <taxon>Engraulidae</taxon>
        <taxon>Coilinae</taxon>
        <taxon>Coilia</taxon>
    </lineage>
</organism>
<dbReference type="PANTHER" id="PTHR10903:SF112">
    <property type="entry name" value="SI:CH211-113E8.5"/>
    <property type="match status" value="1"/>
</dbReference>
<dbReference type="PANTHER" id="PTHR10903">
    <property type="entry name" value="GTPASE, IMAP FAMILY MEMBER-RELATED"/>
    <property type="match status" value="1"/>
</dbReference>
<dbReference type="EMBL" id="JBHFQA010000015">
    <property type="protein sequence ID" value="KAL2086296.1"/>
    <property type="molecule type" value="Genomic_DNA"/>
</dbReference>
<dbReference type="Proteomes" id="UP001591681">
    <property type="component" value="Unassembled WGS sequence"/>
</dbReference>
<proteinExistence type="inferred from homology"/>
<comment type="similarity">
    <text evidence="1">Belongs to the TRAFAC class TrmE-Era-EngA-EngB-Septin-like GTPase superfamily. AIG1/Toc34/Toc159-like paraseptin GTPase family. IAN subfamily.</text>
</comment>
<reference evidence="6 7" key="1">
    <citation type="submission" date="2024-09" db="EMBL/GenBank/DDBJ databases">
        <title>A chromosome-level genome assembly of Gray's grenadier anchovy, Coilia grayii.</title>
        <authorList>
            <person name="Fu Z."/>
        </authorList>
    </citation>
    <scope>NUCLEOTIDE SEQUENCE [LARGE SCALE GENOMIC DNA]</scope>
    <source>
        <strain evidence="6">G4</strain>
        <tissue evidence="6">Muscle</tissue>
    </source>
</reference>
<dbReference type="GO" id="GO:0005525">
    <property type="term" value="F:GTP binding"/>
    <property type="evidence" value="ECO:0007669"/>
    <property type="project" value="UniProtKB-KW"/>
</dbReference>
<dbReference type="PROSITE" id="PS51720">
    <property type="entry name" value="G_AIG1"/>
    <property type="match status" value="1"/>
</dbReference>
<evidence type="ECO:0000259" key="5">
    <source>
        <dbReference type="PROSITE" id="PS51720"/>
    </source>
</evidence>
<feature type="compositionally biased region" description="Basic and acidic residues" evidence="4">
    <location>
        <begin position="212"/>
        <end position="309"/>
    </location>
</feature>
<feature type="region of interest" description="Disordered" evidence="4">
    <location>
        <begin position="212"/>
        <end position="310"/>
    </location>
</feature>
<dbReference type="InterPro" id="IPR045058">
    <property type="entry name" value="GIMA/IAN/Toc"/>
</dbReference>
<evidence type="ECO:0000313" key="7">
    <source>
        <dbReference type="Proteomes" id="UP001591681"/>
    </source>
</evidence>
<dbReference type="InterPro" id="IPR027417">
    <property type="entry name" value="P-loop_NTPase"/>
</dbReference>
<dbReference type="InterPro" id="IPR006703">
    <property type="entry name" value="G_AIG1"/>
</dbReference>
<evidence type="ECO:0000256" key="3">
    <source>
        <dbReference type="ARBA" id="ARBA00023134"/>
    </source>
</evidence>
<comment type="caution">
    <text evidence="6">The sequence shown here is derived from an EMBL/GenBank/DDBJ whole genome shotgun (WGS) entry which is preliminary data.</text>
</comment>
<sequence length="339" mass="40675">MYHFILGPAWPLDLRIVLVGKTGSGKSATGNTILGRQAFESNALPSHVTDSCEKHCGEVEGRNIAVIDTPGICDRDKTDDQMRTLMANCIQLSLPGPHVFLLVIRLGVRFTQEEESAVKWIQDNFGEDASRYTIILFTHVDQLKGKTVEDCLKHKSLNRIYNSCGGRYLSFNNDDSSNRVQVKTLLEKIEAMLRTNTGEYYTNDMYKEAQKKIKEEEERKRQEEERKKEDKRKKQEEEWREQEERRKEEERRRYEDQRRRDEDKRRQEEDQRRQEEDRRRREEERRKEEERRRREEERREEEERRRQEQLRIQQGNSCFRRCCPCLCSDPETQPLLDNQ</sequence>
<name>A0ABD1JHS8_9TELE</name>
<keyword evidence="3" id="KW-0342">GTP-binding</keyword>
<dbReference type="CDD" id="cd01852">
    <property type="entry name" value="AIG1"/>
    <property type="match status" value="1"/>
</dbReference>
<protein>
    <recommendedName>
        <fullName evidence="5">AIG1-type G domain-containing protein</fullName>
    </recommendedName>
</protein>
<dbReference type="Gene3D" id="3.40.50.300">
    <property type="entry name" value="P-loop containing nucleotide triphosphate hydrolases"/>
    <property type="match status" value="1"/>
</dbReference>
<keyword evidence="2" id="KW-0547">Nucleotide-binding</keyword>
<evidence type="ECO:0000256" key="4">
    <source>
        <dbReference type="SAM" id="MobiDB-lite"/>
    </source>
</evidence>
<dbReference type="Pfam" id="PF04548">
    <property type="entry name" value="AIG1"/>
    <property type="match status" value="1"/>
</dbReference>
<evidence type="ECO:0000256" key="2">
    <source>
        <dbReference type="ARBA" id="ARBA00022741"/>
    </source>
</evidence>
<feature type="domain" description="AIG1-type G" evidence="5">
    <location>
        <begin position="11"/>
        <end position="210"/>
    </location>
</feature>
<evidence type="ECO:0000313" key="6">
    <source>
        <dbReference type="EMBL" id="KAL2086296.1"/>
    </source>
</evidence>
<accession>A0ABD1JHS8</accession>
<dbReference type="FunFam" id="3.40.50.300:FF:000366">
    <property type="entry name" value="GTPase, IMAP family member 2"/>
    <property type="match status" value="1"/>
</dbReference>